<proteinExistence type="predicted"/>
<gene>
    <name evidence="1" type="ORF">COX80_05260</name>
</gene>
<comment type="caution">
    <text evidence="1">The sequence shown here is derived from an EMBL/GenBank/DDBJ whole genome shotgun (WGS) entry which is preliminary data.</text>
</comment>
<evidence type="ECO:0000313" key="1">
    <source>
        <dbReference type="EMBL" id="PIZ94893.1"/>
    </source>
</evidence>
<dbReference type="Pfam" id="PF13671">
    <property type="entry name" value="AAA_33"/>
    <property type="match status" value="1"/>
</dbReference>
<dbReference type="InterPro" id="IPR027417">
    <property type="entry name" value="P-loop_NTPase"/>
</dbReference>
<name>A0A2M7V848_9BACT</name>
<dbReference type="AlphaFoldDB" id="A0A2M7V848"/>
<reference evidence="2" key="1">
    <citation type="submission" date="2017-09" db="EMBL/GenBank/DDBJ databases">
        <title>Depth-based differentiation of microbial function through sediment-hosted aquifers and enrichment of novel symbionts in the deep terrestrial subsurface.</title>
        <authorList>
            <person name="Probst A.J."/>
            <person name="Ladd B."/>
            <person name="Jarett J.K."/>
            <person name="Geller-Mcgrath D.E."/>
            <person name="Sieber C.M.K."/>
            <person name="Emerson J.B."/>
            <person name="Anantharaman K."/>
            <person name="Thomas B.C."/>
            <person name="Malmstrom R."/>
            <person name="Stieglmeier M."/>
            <person name="Klingl A."/>
            <person name="Woyke T."/>
            <person name="Ryan C.M."/>
            <person name="Banfield J.F."/>
        </authorList>
    </citation>
    <scope>NUCLEOTIDE SEQUENCE [LARGE SCALE GENOMIC DNA]</scope>
</reference>
<dbReference type="Gene3D" id="3.40.50.300">
    <property type="entry name" value="P-loop containing nucleotide triphosphate hydrolases"/>
    <property type="match status" value="1"/>
</dbReference>
<sequence length="167" mass="19764">MTKQKTKLIIISGFVGAGKTTLAKKLEKQYKAIRFSTDDWMIDLFGFDGDFGEDYRAKKRVVKEFIWSISKQVLESGVSVVLDFGFWSWKERILFRKRADQIGAEFELYFIDVPLEQLRKQIKIRNKKLPQGTFHITEKWFDSWLPRFEPPTENEKPIVIKRILNNI</sequence>
<dbReference type="Proteomes" id="UP000231453">
    <property type="component" value="Unassembled WGS sequence"/>
</dbReference>
<evidence type="ECO:0008006" key="3">
    <source>
        <dbReference type="Google" id="ProtNLM"/>
    </source>
</evidence>
<protein>
    <recommendedName>
        <fullName evidence="3">ATP-binding protein</fullName>
    </recommendedName>
</protein>
<dbReference type="SUPFAM" id="SSF52540">
    <property type="entry name" value="P-loop containing nucleoside triphosphate hydrolases"/>
    <property type="match status" value="1"/>
</dbReference>
<evidence type="ECO:0000313" key="2">
    <source>
        <dbReference type="Proteomes" id="UP000231453"/>
    </source>
</evidence>
<organism evidence="1 2">
    <name type="scientific">Candidatus Magasanikbacteria bacterium CG_4_10_14_0_2_um_filter_33_14</name>
    <dbReference type="NCBI Taxonomy" id="1974636"/>
    <lineage>
        <taxon>Bacteria</taxon>
        <taxon>Candidatus Magasanikiibacteriota</taxon>
    </lineage>
</organism>
<accession>A0A2M7V848</accession>
<dbReference type="EMBL" id="PFPL01000070">
    <property type="protein sequence ID" value="PIZ94893.1"/>
    <property type="molecule type" value="Genomic_DNA"/>
</dbReference>